<dbReference type="Proteomes" id="UP000279259">
    <property type="component" value="Unassembled WGS sequence"/>
</dbReference>
<dbReference type="OrthoDB" id="187139at2759"/>
<reference evidence="1 2" key="1">
    <citation type="submission" date="2018-11" db="EMBL/GenBank/DDBJ databases">
        <title>Genome sequence of Saitozyma podzolica DSM 27192.</title>
        <authorList>
            <person name="Aliyu H."/>
            <person name="Gorte O."/>
            <person name="Ochsenreither K."/>
        </authorList>
    </citation>
    <scope>NUCLEOTIDE SEQUENCE [LARGE SCALE GENOMIC DNA]</scope>
    <source>
        <strain evidence="1 2">DSM 27192</strain>
    </source>
</reference>
<proteinExistence type="predicted"/>
<organism evidence="1 2">
    <name type="scientific">Saitozyma podzolica</name>
    <dbReference type="NCBI Taxonomy" id="1890683"/>
    <lineage>
        <taxon>Eukaryota</taxon>
        <taxon>Fungi</taxon>
        <taxon>Dikarya</taxon>
        <taxon>Basidiomycota</taxon>
        <taxon>Agaricomycotina</taxon>
        <taxon>Tremellomycetes</taxon>
        <taxon>Tremellales</taxon>
        <taxon>Trimorphomycetaceae</taxon>
        <taxon>Saitozyma</taxon>
    </lineage>
</organism>
<sequence length="128" mass="13735">MLSAAAANRCTPFPPTLSISEVDYNNYSGIASGTLPNDGTVASLQCSAECANITATGIRPTVNGGLIPKYVCQNLEDEKQWIWGSITVLLAYEGFFYSFCGLSAQRKRAQQAEEELLNNPGVYPAGHV</sequence>
<dbReference type="AlphaFoldDB" id="A0A427XVS8"/>
<evidence type="ECO:0000313" key="2">
    <source>
        <dbReference type="Proteomes" id="UP000279259"/>
    </source>
</evidence>
<keyword evidence="2" id="KW-1185">Reference proteome</keyword>
<gene>
    <name evidence="1" type="ORF">EHS25_005726</name>
</gene>
<dbReference type="EMBL" id="RSCD01000025">
    <property type="protein sequence ID" value="RSH83016.1"/>
    <property type="molecule type" value="Genomic_DNA"/>
</dbReference>
<accession>A0A427XVS8</accession>
<name>A0A427XVS8_9TREE</name>
<protein>
    <submittedName>
        <fullName evidence="1">Uncharacterized protein</fullName>
    </submittedName>
</protein>
<evidence type="ECO:0000313" key="1">
    <source>
        <dbReference type="EMBL" id="RSH83016.1"/>
    </source>
</evidence>
<comment type="caution">
    <text evidence="1">The sequence shown here is derived from an EMBL/GenBank/DDBJ whole genome shotgun (WGS) entry which is preliminary data.</text>
</comment>